<dbReference type="PANTHER" id="PTHR11403:SF2">
    <property type="entry name" value="CYTOCHROME BO(3) UBIQUINOL OXIDASE SUBUNIT 3"/>
    <property type="match status" value="1"/>
</dbReference>
<keyword evidence="5 8" id="KW-1133">Transmembrane helix</keyword>
<proteinExistence type="inferred from homology"/>
<dbReference type="GO" id="GO:0019646">
    <property type="term" value="P:aerobic electron transport chain"/>
    <property type="evidence" value="ECO:0007669"/>
    <property type="project" value="InterPro"/>
</dbReference>
<dbReference type="PROSITE" id="PS50253">
    <property type="entry name" value="COX3"/>
    <property type="match status" value="1"/>
</dbReference>
<evidence type="ECO:0000256" key="3">
    <source>
        <dbReference type="ARBA" id="ARBA00022475"/>
    </source>
</evidence>
<keyword evidence="3" id="KW-1003">Cell membrane</keyword>
<organism evidence="10 11">
    <name type="scientific">Pedobacter lusitanus</name>
    <dbReference type="NCBI Taxonomy" id="1503925"/>
    <lineage>
        <taxon>Bacteria</taxon>
        <taxon>Pseudomonadati</taxon>
        <taxon>Bacteroidota</taxon>
        <taxon>Sphingobacteriia</taxon>
        <taxon>Sphingobacteriales</taxon>
        <taxon>Sphingobacteriaceae</taxon>
        <taxon>Pedobacter</taxon>
    </lineage>
</organism>
<dbReference type="CDD" id="cd00386">
    <property type="entry name" value="Heme_Cu_Oxidase_III_like"/>
    <property type="match status" value="1"/>
</dbReference>
<dbReference type="RefSeq" id="WP_041879595.1">
    <property type="nucleotide sequence ID" value="NZ_CP157278.1"/>
</dbReference>
<accession>A0A0D0GLA1</accession>
<dbReference type="EMBL" id="JXRA01000025">
    <property type="protein sequence ID" value="KIO77997.1"/>
    <property type="molecule type" value="Genomic_DNA"/>
</dbReference>
<keyword evidence="4 7" id="KW-0812">Transmembrane</keyword>
<feature type="transmembrane region" description="Helical" evidence="8">
    <location>
        <begin position="24"/>
        <end position="50"/>
    </location>
</feature>
<feature type="transmembrane region" description="Helical" evidence="8">
    <location>
        <begin position="94"/>
        <end position="111"/>
    </location>
</feature>
<evidence type="ECO:0000259" key="9">
    <source>
        <dbReference type="PROSITE" id="PS50253"/>
    </source>
</evidence>
<evidence type="ECO:0000256" key="5">
    <source>
        <dbReference type="ARBA" id="ARBA00022989"/>
    </source>
</evidence>
<dbReference type="Pfam" id="PF00510">
    <property type="entry name" value="COX3"/>
    <property type="match status" value="1"/>
</dbReference>
<dbReference type="InterPro" id="IPR024791">
    <property type="entry name" value="Cyt_c/ubiquinol_Oxase_su3"/>
</dbReference>
<feature type="transmembrane region" description="Helical" evidence="8">
    <location>
        <begin position="62"/>
        <end position="82"/>
    </location>
</feature>
<dbReference type="Gene3D" id="1.20.120.80">
    <property type="entry name" value="Cytochrome c oxidase, subunit III, four-helix bundle"/>
    <property type="match status" value="1"/>
</dbReference>
<reference evidence="10 11" key="1">
    <citation type="submission" date="2015-01" db="EMBL/GenBank/DDBJ databases">
        <title>Draft genome sequence of Pedobacter sp. NL19 isolated from sludge of an effluent treatment pond in an abandoned uranium mine.</title>
        <authorList>
            <person name="Santos T."/>
            <person name="Caetano T."/>
            <person name="Covas C."/>
            <person name="Cruz A."/>
            <person name="Mendo S."/>
        </authorList>
    </citation>
    <scope>NUCLEOTIDE SEQUENCE [LARGE SCALE GENOMIC DNA]</scope>
    <source>
        <strain evidence="10 11">NL19</strain>
    </source>
</reference>
<dbReference type="SUPFAM" id="SSF81452">
    <property type="entry name" value="Cytochrome c oxidase subunit III-like"/>
    <property type="match status" value="1"/>
</dbReference>
<comment type="subcellular location">
    <subcellularLocation>
        <location evidence="1 7">Cell membrane</location>
        <topology evidence="1 7">Multi-pass membrane protein</topology>
    </subcellularLocation>
</comment>
<gene>
    <name evidence="10" type="ORF">TH53_06085</name>
</gene>
<sequence>MVHTLKQEDVAQDRQAISFKAKKFVLWLFVVSSTIMFGGFTSYYIVFAASKGKGHGLVLPDVFMYSTAVLVLSSICLFFAAKAVRQQNLQTQKIFLWATMILGIAFGYLQFDAWSALYHSGATLVNNNAAISTIYIVSGMHLLHIFAGLCFILNSLWGAYSKVPKENAVYRIEIASIFWHFIDILWIYLYVFLLLNS</sequence>
<dbReference type="PANTHER" id="PTHR11403">
    <property type="entry name" value="CYTOCHROME C OXIDASE SUBUNIT III"/>
    <property type="match status" value="1"/>
</dbReference>
<evidence type="ECO:0000256" key="6">
    <source>
        <dbReference type="ARBA" id="ARBA00023136"/>
    </source>
</evidence>
<protein>
    <submittedName>
        <fullName evidence="10">Cytochrome C oxidase subunit III</fullName>
    </submittedName>
</protein>
<dbReference type="Proteomes" id="UP000032049">
    <property type="component" value="Unassembled WGS sequence"/>
</dbReference>
<feature type="transmembrane region" description="Helical" evidence="8">
    <location>
        <begin position="131"/>
        <end position="153"/>
    </location>
</feature>
<dbReference type="InterPro" id="IPR000298">
    <property type="entry name" value="Cyt_c_oxidase-like_su3"/>
</dbReference>
<evidence type="ECO:0000313" key="11">
    <source>
        <dbReference type="Proteomes" id="UP000032049"/>
    </source>
</evidence>
<evidence type="ECO:0000256" key="2">
    <source>
        <dbReference type="ARBA" id="ARBA00010581"/>
    </source>
</evidence>
<evidence type="ECO:0000256" key="4">
    <source>
        <dbReference type="ARBA" id="ARBA00022692"/>
    </source>
</evidence>
<comment type="caution">
    <text evidence="10">The sequence shown here is derived from an EMBL/GenBank/DDBJ whole genome shotgun (WGS) entry which is preliminary data.</text>
</comment>
<evidence type="ECO:0000313" key="10">
    <source>
        <dbReference type="EMBL" id="KIO77997.1"/>
    </source>
</evidence>
<dbReference type="AlphaFoldDB" id="A0A0D0GLA1"/>
<dbReference type="STRING" id="1503925.TH53_06085"/>
<name>A0A0D0GLA1_9SPHI</name>
<dbReference type="OrthoDB" id="679789at2"/>
<keyword evidence="11" id="KW-1185">Reference proteome</keyword>
<evidence type="ECO:0000256" key="7">
    <source>
        <dbReference type="RuleBase" id="RU003376"/>
    </source>
</evidence>
<dbReference type="GO" id="GO:0004129">
    <property type="term" value="F:cytochrome-c oxidase activity"/>
    <property type="evidence" value="ECO:0007669"/>
    <property type="project" value="InterPro"/>
</dbReference>
<evidence type="ECO:0000256" key="1">
    <source>
        <dbReference type="ARBA" id="ARBA00004651"/>
    </source>
</evidence>
<evidence type="ECO:0000256" key="8">
    <source>
        <dbReference type="SAM" id="Phobius"/>
    </source>
</evidence>
<dbReference type="InterPro" id="IPR013833">
    <property type="entry name" value="Cyt_c_oxidase_su3_a-hlx"/>
</dbReference>
<keyword evidence="6 8" id="KW-0472">Membrane</keyword>
<comment type="similarity">
    <text evidence="2 7">Belongs to the cytochrome c oxidase subunit 3 family.</text>
</comment>
<dbReference type="InterPro" id="IPR035973">
    <property type="entry name" value="Cyt_c_oxidase_su3-like_sf"/>
</dbReference>
<feature type="transmembrane region" description="Helical" evidence="8">
    <location>
        <begin position="174"/>
        <end position="195"/>
    </location>
</feature>
<dbReference type="GO" id="GO:0005886">
    <property type="term" value="C:plasma membrane"/>
    <property type="evidence" value="ECO:0007669"/>
    <property type="project" value="UniProtKB-SubCell"/>
</dbReference>
<feature type="domain" description="Heme-copper oxidase subunit III family profile" evidence="9">
    <location>
        <begin position="1"/>
        <end position="197"/>
    </location>
</feature>